<name>A0ABQ8KA31_9APHY</name>
<sequence>MSALKKLTGRRAPLLESPGGQSTQRGAKPGRQALRDTDCRRGSSLRKWKQLTKRAAEKAKPGVAAFIGILGSVDLTSPEVHSQLSIMRTMMKKGGDGPGDDALGDYSLVSVVRRCSRIDADIKHSSLEEFYNWTSTFFEIPGIRTQGTIVVQQIIPAINALRSYFPLTFDSLFSPDQLKELGLATTVLDCTDLQQSDVMFDSLILNRFTAIKRNPVAWASCLSGVPTEPQCHGAMSLAQISQAIFHPGHLSMNNGSTSVTVLDEDDEPGTEQLDNVIMNPELVSHSCIQVEQFSLSHNAHHSYPVPRSHSEATAWTEKERLLAQAAQMPKTLEDLKDKLSSIYSNGGRANYEEYIRIKPDIAGGPLCIDDSDGSLIACILPHMPEDMRRMLTVHLKACFEDEPENLEETDSSSQGERYSFPALHFLWYNCHGTRGHDVPVDAHPMLIEREDTSRTNYSQMLPYESKHMKLYNNLNRIFARVFEWIAGQIKDVLRMDYNDLRIDVDMLPGNVHSIVYPFLSLVVNLNVATLAHRDHQDKTLCVVLVIGEFDGGDLCLYEPGLVILLRNGDIAAFPSARTTHFNLHFSGCRASMVLHTDKEMDKWTKDGFNGWLKNNHFR</sequence>
<dbReference type="Proteomes" id="UP000814176">
    <property type="component" value="Unassembled WGS sequence"/>
</dbReference>
<reference evidence="2 3" key="1">
    <citation type="journal article" date="2021" name="Environ. Microbiol.">
        <title>Gene family expansions and transcriptome signatures uncover fungal adaptations to wood decay.</title>
        <authorList>
            <person name="Hage H."/>
            <person name="Miyauchi S."/>
            <person name="Viragh M."/>
            <person name="Drula E."/>
            <person name="Min B."/>
            <person name="Chaduli D."/>
            <person name="Navarro D."/>
            <person name="Favel A."/>
            <person name="Norest M."/>
            <person name="Lesage-Meessen L."/>
            <person name="Balint B."/>
            <person name="Merenyi Z."/>
            <person name="de Eugenio L."/>
            <person name="Morin E."/>
            <person name="Martinez A.T."/>
            <person name="Baldrian P."/>
            <person name="Stursova M."/>
            <person name="Martinez M.J."/>
            <person name="Novotny C."/>
            <person name="Magnuson J.K."/>
            <person name="Spatafora J.W."/>
            <person name="Maurice S."/>
            <person name="Pangilinan J."/>
            <person name="Andreopoulos W."/>
            <person name="LaButti K."/>
            <person name="Hundley H."/>
            <person name="Na H."/>
            <person name="Kuo A."/>
            <person name="Barry K."/>
            <person name="Lipzen A."/>
            <person name="Henrissat B."/>
            <person name="Riley R."/>
            <person name="Ahrendt S."/>
            <person name="Nagy L.G."/>
            <person name="Grigoriev I.V."/>
            <person name="Martin F."/>
            <person name="Rosso M.N."/>
        </authorList>
    </citation>
    <scope>NUCLEOTIDE SEQUENCE [LARGE SCALE GENOMIC DNA]</scope>
    <source>
        <strain evidence="2 3">CIRM-BRFM 1785</strain>
    </source>
</reference>
<evidence type="ECO:0000256" key="1">
    <source>
        <dbReference type="SAM" id="MobiDB-lite"/>
    </source>
</evidence>
<dbReference type="GeneID" id="72008449"/>
<proteinExistence type="predicted"/>
<evidence type="ECO:0000313" key="3">
    <source>
        <dbReference type="Proteomes" id="UP000814176"/>
    </source>
</evidence>
<comment type="caution">
    <text evidence="2">The sequence shown here is derived from an EMBL/GenBank/DDBJ whole genome shotgun (WGS) entry which is preliminary data.</text>
</comment>
<accession>A0ABQ8KA31</accession>
<gene>
    <name evidence="2" type="ORF">C8Q71DRAFT_859898</name>
</gene>
<keyword evidence="3" id="KW-1185">Reference proteome</keyword>
<evidence type="ECO:0008006" key="4">
    <source>
        <dbReference type="Google" id="ProtNLM"/>
    </source>
</evidence>
<dbReference type="RefSeq" id="XP_047776897.1">
    <property type="nucleotide sequence ID" value="XM_047927717.1"/>
</dbReference>
<organism evidence="2 3">
    <name type="scientific">Rhodofomes roseus</name>
    <dbReference type="NCBI Taxonomy" id="34475"/>
    <lineage>
        <taxon>Eukaryota</taxon>
        <taxon>Fungi</taxon>
        <taxon>Dikarya</taxon>
        <taxon>Basidiomycota</taxon>
        <taxon>Agaricomycotina</taxon>
        <taxon>Agaricomycetes</taxon>
        <taxon>Polyporales</taxon>
        <taxon>Rhodofomes</taxon>
    </lineage>
</organism>
<protein>
    <recommendedName>
        <fullName evidence="4">Fe2OG dioxygenase domain-containing protein</fullName>
    </recommendedName>
</protein>
<evidence type="ECO:0000313" key="2">
    <source>
        <dbReference type="EMBL" id="KAH9834241.1"/>
    </source>
</evidence>
<dbReference type="Gene3D" id="3.60.130.30">
    <property type="match status" value="1"/>
</dbReference>
<dbReference type="EMBL" id="JADCUA010000016">
    <property type="protein sequence ID" value="KAH9834241.1"/>
    <property type="molecule type" value="Genomic_DNA"/>
</dbReference>
<feature type="region of interest" description="Disordered" evidence="1">
    <location>
        <begin position="1"/>
        <end position="42"/>
    </location>
</feature>